<gene>
    <name evidence="2" type="primary">ORF24699</name>
</gene>
<protein>
    <submittedName>
        <fullName evidence="2">Uncharacterized protein</fullName>
    </submittedName>
</protein>
<feature type="compositionally biased region" description="Low complexity" evidence="1">
    <location>
        <begin position="26"/>
        <end position="53"/>
    </location>
</feature>
<feature type="region of interest" description="Disordered" evidence="1">
    <location>
        <begin position="22"/>
        <end position="63"/>
    </location>
</feature>
<feature type="non-terminal residue" evidence="2">
    <location>
        <position position="167"/>
    </location>
</feature>
<feature type="non-terminal residue" evidence="2">
    <location>
        <position position="1"/>
    </location>
</feature>
<sequence>VEYALQVLGGGTLEHHLDIVTEDQTSSHSSSPRGSISGSFSGSISGSVNSQGGRETAGQRTHVRQQVDQNPLHIAMKQLMHNMEKYVPGEGFTQIVLGKSSKVSGPPTKNYLLSLYEHVKEMSYLVAECEGKNREVSSNYFKVLNDGPISILGRLMFVKKMPPARLE</sequence>
<organism evidence="2">
    <name type="scientific">Arion vulgaris</name>
    <dbReference type="NCBI Taxonomy" id="1028688"/>
    <lineage>
        <taxon>Eukaryota</taxon>
        <taxon>Metazoa</taxon>
        <taxon>Spiralia</taxon>
        <taxon>Lophotrochozoa</taxon>
        <taxon>Mollusca</taxon>
        <taxon>Gastropoda</taxon>
        <taxon>Heterobranchia</taxon>
        <taxon>Euthyneura</taxon>
        <taxon>Panpulmonata</taxon>
        <taxon>Eupulmonata</taxon>
        <taxon>Stylommatophora</taxon>
        <taxon>Helicina</taxon>
        <taxon>Arionoidea</taxon>
        <taxon>Arionidae</taxon>
        <taxon>Arion</taxon>
    </lineage>
</organism>
<accession>A0A0B6YGD7</accession>
<evidence type="ECO:0000313" key="2">
    <source>
        <dbReference type="EMBL" id="CEK55234.1"/>
    </source>
</evidence>
<dbReference type="EMBL" id="HACG01008369">
    <property type="protein sequence ID" value="CEK55234.1"/>
    <property type="molecule type" value="Transcribed_RNA"/>
</dbReference>
<proteinExistence type="predicted"/>
<name>A0A0B6YGD7_9EUPU</name>
<reference evidence="2" key="1">
    <citation type="submission" date="2014-12" db="EMBL/GenBank/DDBJ databases">
        <title>Insight into the proteome of Arion vulgaris.</title>
        <authorList>
            <person name="Aradska J."/>
            <person name="Bulat T."/>
            <person name="Smidak R."/>
            <person name="Sarate P."/>
            <person name="Gangsoo J."/>
            <person name="Sialana F."/>
            <person name="Bilban M."/>
            <person name="Lubec G."/>
        </authorList>
    </citation>
    <scope>NUCLEOTIDE SEQUENCE</scope>
    <source>
        <tissue evidence="2">Skin</tissue>
    </source>
</reference>
<evidence type="ECO:0000256" key="1">
    <source>
        <dbReference type="SAM" id="MobiDB-lite"/>
    </source>
</evidence>
<dbReference type="AlphaFoldDB" id="A0A0B6YGD7"/>